<dbReference type="AlphaFoldDB" id="A0A9X7VXZ2"/>
<evidence type="ECO:0000256" key="11">
    <source>
        <dbReference type="ARBA" id="ARBA00023014"/>
    </source>
</evidence>
<dbReference type="Pfam" id="PF13085">
    <property type="entry name" value="Fer2_3"/>
    <property type="match status" value="1"/>
</dbReference>
<evidence type="ECO:0000313" key="16">
    <source>
        <dbReference type="Proteomes" id="UP000663505"/>
    </source>
</evidence>
<evidence type="ECO:0000256" key="9">
    <source>
        <dbReference type="ARBA" id="ARBA00023002"/>
    </source>
</evidence>
<evidence type="ECO:0000256" key="8">
    <source>
        <dbReference type="ARBA" id="ARBA00022723"/>
    </source>
</evidence>
<evidence type="ECO:0000256" key="13">
    <source>
        <dbReference type="ARBA" id="ARBA00034078"/>
    </source>
</evidence>
<dbReference type="PANTHER" id="PTHR11921">
    <property type="entry name" value="SUCCINATE DEHYDROGENASE IRON-SULFUR PROTEIN"/>
    <property type="match status" value="1"/>
</dbReference>
<name>A0A9X7VXZ2_9BACL</name>
<gene>
    <name evidence="15" type="primary">sdhB</name>
    <name evidence="15" type="ORF">JZ786_19705</name>
</gene>
<dbReference type="PROSITE" id="PS00198">
    <property type="entry name" value="4FE4S_FER_1"/>
    <property type="match status" value="1"/>
</dbReference>
<dbReference type="Gene3D" id="3.10.20.30">
    <property type="match status" value="1"/>
</dbReference>
<dbReference type="InterPro" id="IPR012675">
    <property type="entry name" value="Beta-grasp_dom_sf"/>
</dbReference>
<comment type="similarity">
    <text evidence="3">Belongs to the succinate dehydrogenase/fumarate reductase iron-sulfur protein family.</text>
</comment>
<evidence type="ECO:0000256" key="6">
    <source>
        <dbReference type="ARBA" id="ARBA00022532"/>
    </source>
</evidence>
<dbReference type="KEGG" id="afx:JZ786_19705"/>
<evidence type="ECO:0000259" key="14">
    <source>
        <dbReference type="PROSITE" id="PS51379"/>
    </source>
</evidence>
<evidence type="ECO:0000256" key="7">
    <source>
        <dbReference type="ARBA" id="ARBA00022714"/>
    </source>
</evidence>
<dbReference type="EC" id="1.3.5.1" evidence="4"/>
<dbReference type="GO" id="GO:0022904">
    <property type="term" value="P:respiratory electron transport chain"/>
    <property type="evidence" value="ECO:0007669"/>
    <property type="project" value="TreeGrafter"/>
</dbReference>
<dbReference type="GO" id="GO:0008177">
    <property type="term" value="F:succinate dehydrogenase (quinone) activity"/>
    <property type="evidence" value="ECO:0007669"/>
    <property type="project" value="UniProtKB-EC"/>
</dbReference>
<evidence type="ECO:0000256" key="10">
    <source>
        <dbReference type="ARBA" id="ARBA00023004"/>
    </source>
</evidence>
<proteinExistence type="inferred from homology"/>
<comment type="cofactor">
    <cofactor evidence="13">
        <name>[2Fe-2S] cluster</name>
        <dbReference type="ChEBI" id="CHEBI:190135"/>
    </cofactor>
</comment>
<dbReference type="GO" id="GO:0051539">
    <property type="term" value="F:4 iron, 4 sulfur cluster binding"/>
    <property type="evidence" value="ECO:0007669"/>
    <property type="project" value="UniProtKB-KW"/>
</dbReference>
<dbReference type="InterPro" id="IPR050573">
    <property type="entry name" value="SDH/FRD_Iron-Sulfur"/>
</dbReference>
<dbReference type="Pfam" id="PF13183">
    <property type="entry name" value="Fer4_8"/>
    <property type="match status" value="1"/>
</dbReference>
<dbReference type="Gene3D" id="1.10.1060.10">
    <property type="entry name" value="Alpha-helical ferredoxin"/>
    <property type="match status" value="1"/>
</dbReference>
<dbReference type="InterPro" id="IPR017896">
    <property type="entry name" value="4Fe4S_Fe-S-bd"/>
</dbReference>
<evidence type="ECO:0000256" key="3">
    <source>
        <dbReference type="ARBA" id="ARBA00009433"/>
    </source>
</evidence>
<dbReference type="GO" id="GO:0009055">
    <property type="term" value="F:electron transfer activity"/>
    <property type="evidence" value="ECO:0007669"/>
    <property type="project" value="InterPro"/>
</dbReference>
<evidence type="ECO:0000256" key="5">
    <source>
        <dbReference type="ARBA" id="ARBA00022485"/>
    </source>
</evidence>
<dbReference type="GO" id="GO:0051537">
    <property type="term" value="F:2 iron, 2 sulfur cluster binding"/>
    <property type="evidence" value="ECO:0007669"/>
    <property type="project" value="UniProtKB-KW"/>
</dbReference>
<dbReference type="NCBIfam" id="NF006391">
    <property type="entry name" value="PRK08640.1"/>
    <property type="match status" value="1"/>
</dbReference>
<dbReference type="FunFam" id="3.10.20.30:FF:000018">
    <property type="entry name" value="Succinate dehydrogenase iron-sulfur subunit"/>
    <property type="match status" value="1"/>
</dbReference>
<dbReference type="InterPro" id="IPR009051">
    <property type="entry name" value="Helical_ferredxn"/>
</dbReference>
<sequence length="260" mass="29202">MAILTEENVSAKKKKTVHLIIERQDNPNSKPYTQEFEVDYIPGMNVIACLMAIQRNPITKDGKETAPVVWEMNCLEEICGICMMVINGKPRQACTALVDQLEQPIRLRPARTFPVVRDLVIDRGRMFDALKKVKAWVPIDGTYDLGPGPRMPEKDRQWAYELSRCFTCGACLEACPNVNDRQSFLGPFVFPQVRLFNTHPTGAMHKEDRLQAFMGEGGMHQCGNAQNCVEVCPKGIPITTAIAAVNRQATYYAIGAWLKK</sequence>
<dbReference type="Proteomes" id="UP000663505">
    <property type="component" value="Chromosome"/>
</dbReference>
<evidence type="ECO:0000256" key="1">
    <source>
        <dbReference type="ARBA" id="ARBA00001927"/>
    </source>
</evidence>
<dbReference type="InterPro" id="IPR036010">
    <property type="entry name" value="2Fe-2S_ferredoxin-like_sf"/>
</dbReference>
<keyword evidence="5" id="KW-0004">4Fe-4S</keyword>
<keyword evidence="12" id="KW-0003">3Fe-4S</keyword>
<keyword evidence="6" id="KW-0816">Tricarboxylic acid cycle</keyword>
<organism evidence="15 16">
    <name type="scientific">Alicyclobacillus mengziensis</name>
    <dbReference type="NCBI Taxonomy" id="2931921"/>
    <lineage>
        <taxon>Bacteria</taxon>
        <taxon>Bacillati</taxon>
        <taxon>Bacillota</taxon>
        <taxon>Bacilli</taxon>
        <taxon>Bacillales</taxon>
        <taxon>Alicyclobacillaceae</taxon>
        <taxon>Alicyclobacillus</taxon>
    </lineage>
</organism>
<protein>
    <recommendedName>
        <fullName evidence="4">succinate dehydrogenase</fullName>
        <ecNumber evidence="4">1.3.5.1</ecNumber>
    </recommendedName>
</protein>
<dbReference type="FunFam" id="1.10.1060.10:FF:000005">
    <property type="entry name" value="Succinate dehydrogenase iron-sulfur subunit"/>
    <property type="match status" value="1"/>
</dbReference>
<keyword evidence="8" id="KW-0479">Metal-binding</keyword>
<evidence type="ECO:0000256" key="4">
    <source>
        <dbReference type="ARBA" id="ARBA00012792"/>
    </source>
</evidence>
<evidence type="ECO:0000256" key="2">
    <source>
        <dbReference type="ARBA" id="ARBA00001966"/>
    </source>
</evidence>
<evidence type="ECO:0000256" key="12">
    <source>
        <dbReference type="ARBA" id="ARBA00023291"/>
    </source>
</evidence>
<keyword evidence="7" id="KW-0001">2Fe-2S</keyword>
<reference evidence="15 16" key="1">
    <citation type="submission" date="2021-02" db="EMBL/GenBank/DDBJ databases">
        <title>Alicyclobacillus curvatus sp. nov. and Alicyclobacillus mengziensis sp. nov., two acidophilic bacteria isolated from acid mine drainage.</title>
        <authorList>
            <person name="Huang Y."/>
        </authorList>
    </citation>
    <scope>NUCLEOTIDE SEQUENCE [LARGE SCALE GENOMIC DNA]</scope>
    <source>
        <strain evidence="15 16">S30H14</strain>
    </source>
</reference>
<dbReference type="RefSeq" id="WP_206656015.1">
    <property type="nucleotide sequence ID" value="NZ_CP071182.1"/>
</dbReference>
<keyword evidence="11" id="KW-0411">Iron-sulfur</keyword>
<keyword evidence="9" id="KW-0560">Oxidoreductase</keyword>
<comment type="cofactor">
    <cofactor evidence="2">
        <name>[4Fe-4S] cluster</name>
        <dbReference type="ChEBI" id="CHEBI:49883"/>
    </cofactor>
</comment>
<evidence type="ECO:0000313" key="15">
    <source>
        <dbReference type="EMBL" id="QSO46650.1"/>
    </source>
</evidence>
<accession>A0A9X7VXZ2</accession>
<dbReference type="SUPFAM" id="SSF54292">
    <property type="entry name" value="2Fe-2S ferredoxin-like"/>
    <property type="match status" value="1"/>
</dbReference>
<dbReference type="SUPFAM" id="SSF46548">
    <property type="entry name" value="alpha-helical ferredoxin"/>
    <property type="match status" value="1"/>
</dbReference>
<dbReference type="InterPro" id="IPR004489">
    <property type="entry name" value="Succ_DH/fum_Rdtase_Fe-S"/>
</dbReference>
<dbReference type="EMBL" id="CP071182">
    <property type="protein sequence ID" value="QSO46650.1"/>
    <property type="molecule type" value="Genomic_DNA"/>
</dbReference>
<dbReference type="PANTHER" id="PTHR11921:SF29">
    <property type="entry name" value="SUCCINATE DEHYDROGENASE [UBIQUINONE] IRON-SULFUR SUBUNIT, MITOCHONDRIAL"/>
    <property type="match status" value="1"/>
</dbReference>
<keyword evidence="16" id="KW-1185">Reference proteome</keyword>
<dbReference type="GO" id="GO:0046872">
    <property type="term" value="F:metal ion binding"/>
    <property type="evidence" value="ECO:0007669"/>
    <property type="project" value="UniProtKB-KW"/>
</dbReference>
<dbReference type="InterPro" id="IPR025192">
    <property type="entry name" value="Succ_DH/fum_Rdtase_N"/>
</dbReference>
<comment type="cofactor">
    <cofactor evidence="1">
        <name>[3Fe-4S] cluster</name>
        <dbReference type="ChEBI" id="CHEBI:21137"/>
    </cofactor>
</comment>
<dbReference type="InterPro" id="IPR017900">
    <property type="entry name" value="4Fe4S_Fe_S_CS"/>
</dbReference>
<dbReference type="PROSITE" id="PS51379">
    <property type="entry name" value="4FE4S_FER_2"/>
    <property type="match status" value="1"/>
</dbReference>
<dbReference type="NCBIfam" id="TIGR00384">
    <property type="entry name" value="dhsB"/>
    <property type="match status" value="1"/>
</dbReference>
<dbReference type="GO" id="GO:0006099">
    <property type="term" value="P:tricarboxylic acid cycle"/>
    <property type="evidence" value="ECO:0007669"/>
    <property type="project" value="UniProtKB-KW"/>
</dbReference>
<feature type="domain" description="4Fe-4S ferredoxin-type" evidence="14">
    <location>
        <begin position="156"/>
        <end position="184"/>
    </location>
</feature>
<dbReference type="GO" id="GO:0051538">
    <property type="term" value="F:3 iron, 4 sulfur cluster binding"/>
    <property type="evidence" value="ECO:0007669"/>
    <property type="project" value="UniProtKB-KW"/>
</dbReference>
<keyword evidence="10" id="KW-0408">Iron</keyword>